<dbReference type="InterPro" id="IPR001789">
    <property type="entry name" value="Sig_transdc_resp-reg_receiver"/>
</dbReference>
<dbReference type="CDD" id="cd16922">
    <property type="entry name" value="HATPase_EvgS-ArcB-TorS-like"/>
    <property type="match status" value="1"/>
</dbReference>
<evidence type="ECO:0000256" key="7">
    <source>
        <dbReference type="ARBA" id="ARBA00023012"/>
    </source>
</evidence>
<dbReference type="SMART" id="SM00086">
    <property type="entry name" value="PAC"/>
    <property type="match status" value="2"/>
</dbReference>
<keyword evidence="6" id="KW-0418">Kinase</keyword>
<comment type="caution">
    <text evidence="13">The sequence shown here is derived from an EMBL/GenBank/DDBJ whole genome shotgun (WGS) entry which is preliminary data.</text>
</comment>
<feature type="domain" description="PAC" evidence="12">
    <location>
        <begin position="377"/>
        <end position="428"/>
    </location>
</feature>
<dbReference type="Pfam" id="PF00512">
    <property type="entry name" value="HisKA"/>
    <property type="match status" value="1"/>
</dbReference>
<dbReference type="Gene3D" id="3.30.565.10">
    <property type="entry name" value="Histidine kinase-like ATPase, C-terminal domain"/>
    <property type="match status" value="1"/>
</dbReference>
<dbReference type="PRINTS" id="PR00344">
    <property type="entry name" value="BCTRLSENSOR"/>
</dbReference>
<protein>
    <recommendedName>
        <fullName evidence="3">Stage 0 sporulation protein A homolog</fullName>
        <ecNumber evidence="2">2.7.13.3</ecNumber>
    </recommendedName>
</protein>
<dbReference type="InterPro" id="IPR003661">
    <property type="entry name" value="HisK_dim/P_dom"/>
</dbReference>
<evidence type="ECO:0000256" key="2">
    <source>
        <dbReference type="ARBA" id="ARBA00012438"/>
    </source>
</evidence>
<organism evidence="13 14">
    <name type="scientific">Diplocloster modestus</name>
    <dbReference type="NCBI Taxonomy" id="2850322"/>
    <lineage>
        <taxon>Bacteria</taxon>
        <taxon>Bacillati</taxon>
        <taxon>Bacillota</taxon>
        <taxon>Clostridia</taxon>
        <taxon>Lachnospirales</taxon>
        <taxon>Lachnospiraceae</taxon>
        <taxon>Diplocloster</taxon>
    </lineage>
</organism>
<feature type="domain" description="Response regulatory" evidence="11">
    <location>
        <begin position="972"/>
        <end position="1093"/>
    </location>
</feature>
<dbReference type="InterPro" id="IPR035965">
    <property type="entry name" value="PAS-like_dom_sf"/>
</dbReference>
<evidence type="ECO:0000256" key="8">
    <source>
        <dbReference type="ARBA" id="ARBA00024867"/>
    </source>
</evidence>
<dbReference type="NCBIfam" id="TIGR00229">
    <property type="entry name" value="sensory_box"/>
    <property type="match status" value="2"/>
</dbReference>
<dbReference type="Gene3D" id="3.10.450.50">
    <property type="match status" value="1"/>
</dbReference>
<gene>
    <name evidence="13" type="ORF">KTH90_18440</name>
</gene>
<dbReference type="SUPFAM" id="SSF55785">
    <property type="entry name" value="PYP-like sensor domain (PAS domain)"/>
    <property type="match status" value="2"/>
</dbReference>
<feature type="domain" description="PAC" evidence="12">
    <location>
        <begin position="240"/>
        <end position="291"/>
    </location>
</feature>
<accession>A0ABS6KBX1</accession>
<dbReference type="Gene3D" id="3.30.450.20">
    <property type="entry name" value="PAS domain"/>
    <property type="match status" value="2"/>
</dbReference>
<dbReference type="InterPro" id="IPR036097">
    <property type="entry name" value="HisK_dim/P_sf"/>
</dbReference>
<evidence type="ECO:0000256" key="4">
    <source>
        <dbReference type="ARBA" id="ARBA00022553"/>
    </source>
</evidence>
<feature type="domain" description="Response regulatory" evidence="11">
    <location>
        <begin position="833"/>
        <end position="953"/>
    </location>
</feature>
<dbReference type="SMART" id="SM00448">
    <property type="entry name" value="REC"/>
    <property type="match status" value="2"/>
</dbReference>
<dbReference type="PROSITE" id="PS50109">
    <property type="entry name" value="HIS_KIN"/>
    <property type="match status" value="1"/>
</dbReference>
<dbReference type="PROSITE" id="PS50110">
    <property type="entry name" value="RESPONSE_REGULATORY"/>
    <property type="match status" value="2"/>
</dbReference>
<reference evidence="13 14" key="1">
    <citation type="submission" date="2021-06" db="EMBL/GenBank/DDBJ databases">
        <title>Description of novel taxa of the family Lachnospiraceae.</title>
        <authorList>
            <person name="Chaplin A.V."/>
            <person name="Sokolova S.R."/>
            <person name="Pikina A.P."/>
            <person name="Korzhanova M."/>
            <person name="Belova V."/>
            <person name="Korostin D."/>
            <person name="Efimov B.A."/>
        </authorList>
    </citation>
    <scope>NUCLEOTIDE SEQUENCE [LARGE SCALE GENOMIC DNA]</scope>
    <source>
        <strain evidence="13 14">ASD4241</strain>
    </source>
</reference>
<dbReference type="PROSITE" id="PS50113">
    <property type="entry name" value="PAC"/>
    <property type="match status" value="2"/>
</dbReference>
<evidence type="ECO:0000259" key="11">
    <source>
        <dbReference type="PROSITE" id="PS50110"/>
    </source>
</evidence>
<comment type="function">
    <text evidence="8">May play the central regulatory role in sporulation. It may be an element of the effector pathway responsible for the activation of sporulation genes in response to nutritional stress. Spo0A may act in concert with spo0H (a sigma factor) to control the expression of some genes that are critical to the sporulation process.</text>
</comment>
<dbReference type="InterPro" id="IPR036890">
    <property type="entry name" value="HATPase_C_sf"/>
</dbReference>
<dbReference type="InterPro" id="IPR013655">
    <property type="entry name" value="PAS_fold_3"/>
</dbReference>
<keyword evidence="7" id="KW-0902">Two-component regulatory system</keyword>
<dbReference type="Proteomes" id="UP001314681">
    <property type="component" value="Unassembled WGS sequence"/>
</dbReference>
<dbReference type="InterPro" id="IPR001610">
    <property type="entry name" value="PAC"/>
</dbReference>
<evidence type="ECO:0000259" key="12">
    <source>
        <dbReference type="PROSITE" id="PS50113"/>
    </source>
</evidence>
<dbReference type="InterPro" id="IPR000014">
    <property type="entry name" value="PAS"/>
</dbReference>
<dbReference type="SMART" id="SM00388">
    <property type="entry name" value="HisKA"/>
    <property type="match status" value="1"/>
</dbReference>
<dbReference type="InterPro" id="IPR005467">
    <property type="entry name" value="His_kinase_dom"/>
</dbReference>
<dbReference type="InterPro" id="IPR032710">
    <property type="entry name" value="NTF2-like_dom_sf"/>
</dbReference>
<dbReference type="SUPFAM" id="SSF52172">
    <property type="entry name" value="CheY-like"/>
    <property type="match status" value="2"/>
</dbReference>
<dbReference type="CDD" id="cd00082">
    <property type="entry name" value="HisKA"/>
    <property type="match status" value="1"/>
</dbReference>
<dbReference type="InterPro" id="IPR000700">
    <property type="entry name" value="PAS-assoc_C"/>
</dbReference>
<keyword evidence="5" id="KW-0808">Transferase</keyword>
<dbReference type="Pfam" id="PF00072">
    <property type="entry name" value="Response_reg"/>
    <property type="match status" value="2"/>
</dbReference>
<dbReference type="SUPFAM" id="SSF54427">
    <property type="entry name" value="NTF2-like"/>
    <property type="match status" value="1"/>
</dbReference>
<dbReference type="SUPFAM" id="SSF55874">
    <property type="entry name" value="ATPase domain of HSP90 chaperone/DNA topoisomerase II/histidine kinase"/>
    <property type="match status" value="1"/>
</dbReference>
<keyword evidence="4 9" id="KW-0597">Phosphoprotein</keyword>
<dbReference type="EMBL" id="JAHQCX010000015">
    <property type="protein sequence ID" value="MBU9727991.1"/>
    <property type="molecule type" value="Genomic_DNA"/>
</dbReference>
<dbReference type="SMART" id="SM00387">
    <property type="entry name" value="HATPase_c"/>
    <property type="match status" value="1"/>
</dbReference>
<dbReference type="InterPro" id="IPR004358">
    <property type="entry name" value="Sig_transdc_His_kin-like_C"/>
</dbReference>
<dbReference type="InterPro" id="IPR011006">
    <property type="entry name" value="CheY-like_superfamily"/>
</dbReference>
<evidence type="ECO:0000256" key="5">
    <source>
        <dbReference type="ARBA" id="ARBA00022679"/>
    </source>
</evidence>
<evidence type="ECO:0000256" key="1">
    <source>
        <dbReference type="ARBA" id="ARBA00000085"/>
    </source>
</evidence>
<dbReference type="EC" id="2.7.13.3" evidence="2"/>
<dbReference type="RefSeq" id="WP_158354269.1">
    <property type="nucleotide sequence ID" value="NZ_JAHQCX010000015.1"/>
</dbReference>
<dbReference type="Pfam" id="PF08447">
    <property type="entry name" value="PAS_3"/>
    <property type="match status" value="1"/>
</dbReference>
<keyword evidence="14" id="KW-1185">Reference proteome</keyword>
<dbReference type="PANTHER" id="PTHR43047:SF64">
    <property type="entry name" value="HISTIDINE KINASE CONTAINING CHEY-HOMOLOGOUS RECEIVER DOMAIN AND PAS DOMAIN-RELATED"/>
    <property type="match status" value="1"/>
</dbReference>
<feature type="modified residue" description="4-aspartylphosphate" evidence="9">
    <location>
        <position position="887"/>
    </location>
</feature>
<feature type="modified residue" description="4-aspartylphosphate" evidence="9">
    <location>
        <position position="1024"/>
    </location>
</feature>
<dbReference type="InterPro" id="IPR003594">
    <property type="entry name" value="HATPase_dom"/>
</dbReference>
<dbReference type="Gene3D" id="1.10.287.130">
    <property type="match status" value="1"/>
</dbReference>
<dbReference type="PANTHER" id="PTHR43047">
    <property type="entry name" value="TWO-COMPONENT HISTIDINE PROTEIN KINASE"/>
    <property type="match status" value="1"/>
</dbReference>
<feature type="domain" description="Histidine kinase" evidence="10">
    <location>
        <begin position="589"/>
        <end position="812"/>
    </location>
</feature>
<dbReference type="CDD" id="cd17546">
    <property type="entry name" value="REC_hyHK_CKI1_RcsC-like"/>
    <property type="match status" value="2"/>
</dbReference>
<comment type="catalytic activity">
    <reaction evidence="1">
        <text>ATP + protein L-histidine = ADP + protein N-phospho-L-histidine.</text>
        <dbReference type="EC" id="2.7.13.3"/>
    </reaction>
</comment>
<evidence type="ECO:0000256" key="3">
    <source>
        <dbReference type="ARBA" id="ARBA00018672"/>
    </source>
</evidence>
<evidence type="ECO:0000259" key="10">
    <source>
        <dbReference type="PROSITE" id="PS50109"/>
    </source>
</evidence>
<dbReference type="CDD" id="cd00130">
    <property type="entry name" value="PAS"/>
    <property type="match status" value="1"/>
</dbReference>
<dbReference type="Pfam" id="PF13426">
    <property type="entry name" value="PAS_9"/>
    <property type="match status" value="1"/>
</dbReference>
<evidence type="ECO:0000256" key="6">
    <source>
        <dbReference type="ARBA" id="ARBA00022777"/>
    </source>
</evidence>
<dbReference type="SUPFAM" id="SSF47384">
    <property type="entry name" value="Homodimeric domain of signal transducing histidine kinase"/>
    <property type="match status" value="1"/>
</dbReference>
<evidence type="ECO:0000256" key="9">
    <source>
        <dbReference type="PROSITE-ProRule" id="PRU00169"/>
    </source>
</evidence>
<proteinExistence type="predicted"/>
<evidence type="ECO:0000313" key="13">
    <source>
        <dbReference type="EMBL" id="MBU9727991.1"/>
    </source>
</evidence>
<dbReference type="Gene3D" id="3.40.50.2300">
    <property type="match status" value="2"/>
</dbReference>
<name>A0ABS6KBX1_9FIRM</name>
<evidence type="ECO:0000313" key="14">
    <source>
        <dbReference type="Proteomes" id="UP001314681"/>
    </source>
</evidence>
<dbReference type="Pfam" id="PF02518">
    <property type="entry name" value="HATPase_c"/>
    <property type="match status" value="1"/>
</dbReference>
<sequence length="1098" mass="123160">MNSKEQICQEAEVLARKILTSYFCDSDVECLISTLAPDVLWLGGGKEMRARGREAVAAAFRNAGEMIAYDLTEEHYDTMDMGGGIYLCQGIGWITSRPGQQMYVRYHQRCTFIFRETSHGLETTYIHNSMSMQEEFGEGDLFPIQEARDGYERLKGILSERERQIELMLTQLPGGMLTCQADDDFTIEWVSDGLCDLLDYAGTNELYRACGGTVRGFVVPEDYDAMLAQTKAALQRKDTYSTEYRVRKKDGGTLWVADFGKRVISDQGTELIYCFISDISEKKAREQQIMESNQEAAQQAHFLTQLYNTVPCGILQFEPESPYAIVSVNRMVWEFYGYESEAAYRAAVPDPFQLVLEQERAHIRGVADSLVLNGSPTTYTRQSVRQDGTQVWINVVMERLLNANGQDVIQAVFTDVTNIHLLQQEREQAQLLENRLLQTAIQTAYPLIVSVNLTQDTYQCIVENGRESTLPAGGSYSKLVRETNEHLSPSFRQNYTATFDRQTVLHRFAGGEKELYTEIQAKDVNGLEHWISLCLISVENPFGSDELCIMLVKVLDDQRAEQSRQEQLLRDALAAANAANHAKSDFLSRMSHDIRTPMNAIIGMSTIGQLKAGDPQRIQDCFQKIDASSRYLLSLINDVLDMSKIETGKMAIEKKPFDFSELMQDLSSILYPQFEEHGISFELTHEEPLERIYKGDALRLNQVLMNLLSNALKFTRRDGRVSLHIKESSRTNGYSYLTFIVSDTGIGMSREFLERIFQPFEQEDSSLARNKVGSGLGLSIVHNLVQFMGGTVEISSVKGKGSTFTVSIPLGRVEDDQEVERRRKNASLMRGIEVLVVDDDKLVGEQSAAILDQIGAHTVWVDSGRKAVEEVRAVAAQGRHYDIAMIDWKMPDMDGIETTRRIRTIVGPETTIIVISAYDWRSIEDEARAAGANSFISKPLFFSTICDTFSALRFGSQSPKQIVQANPLAGHRILLVEDNALNMEIAKSILEIYGMEVVTAEDGQQAVDLFAAAPANHFQAVLMDIRMPVMDGLAATQAIRRLDRPDAADVPILAMTANAFEEDRQQAFAVGMNGYIAKPIDVSVLTQELKRLVNSKIV</sequence>